<dbReference type="Proteomes" id="UP000319852">
    <property type="component" value="Chromosome"/>
</dbReference>
<gene>
    <name evidence="1" type="ORF">HG15A2_09360</name>
</gene>
<dbReference type="AlphaFoldDB" id="A0A517MS13"/>
<name>A0A517MS13_9BACT</name>
<dbReference type="KEGG" id="amob:HG15A2_09360"/>
<accession>A0A517MS13</accession>
<evidence type="ECO:0000313" key="2">
    <source>
        <dbReference type="Proteomes" id="UP000319852"/>
    </source>
</evidence>
<sequence length="69" mass="7448">MIKGLVYVSGLLTISHQSNYEGVVVCNQLSPTADITFNYNSIFLSISPSGFSAGTEMELVPGSWDRAAY</sequence>
<proteinExistence type="predicted"/>
<organism evidence="1 2">
    <name type="scientific">Adhaeretor mobilis</name>
    <dbReference type="NCBI Taxonomy" id="1930276"/>
    <lineage>
        <taxon>Bacteria</taxon>
        <taxon>Pseudomonadati</taxon>
        <taxon>Planctomycetota</taxon>
        <taxon>Planctomycetia</taxon>
        <taxon>Pirellulales</taxon>
        <taxon>Lacipirellulaceae</taxon>
        <taxon>Adhaeretor</taxon>
    </lineage>
</organism>
<protein>
    <submittedName>
        <fullName evidence="1">Uncharacterized protein</fullName>
    </submittedName>
</protein>
<dbReference type="EMBL" id="CP036263">
    <property type="protein sequence ID" value="QDS97672.1"/>
    <property type="molecule type" value="Genomic_DNA"/>
</dbReference>
<dbReference type="RefSeq" id="WP_145058239.1">
    <property type="nucleotide sequence ID" value="NZ_CP036263.1"/>
</dbReference>
<keyword evidence="2" id="KW-1185">Reference proteome</keyword>
<reference evidence="1 2" key="1">
    <citation type="submission" date="2019-02" db="EMBL/GenBank/DDBJ databases">
        <title>Deep-cultivation of Planctomycetes and their phenomic and genomic characterization uncovers novel biology.</title>
        <authorList>
            <person name="Wiegand S."/>
            <person name="Jogler M."/>
            <person name="Boedeker C."/>
            <person name="Pinto D."/>
            <person name="Vollmers J."/>
            <person name="Rivas-Marin E."/>
            <person name="Kohn T."/>
            <person name="Peeters S.H."/>
            <person name="Heuer A."/>
            <person name="Rast P."/>
            <person name="Oberbeckmann S."/>
            <person name="Bunk B."/>
            <person name="Jeske O."/>
            <person name="Meyerdierks A."/>
            <person name="Storesund J.E."/>
            <person name="Kallscheuer N."/>
            <person name="Luecker S."/>
            <person name="Lage O.M."/>
            <person name="Pohl T."/>
            <person name="Merkel B.J."/>
            <person name="Hornburger P."/>
            <person name="Mueller R.-W."/>
            <person name="Bruemmer F."/>
            <person name="Labrenz M."/>
            <person name="Spormann A.M."/>
            <person name="Op den Camp H."/>
            <person name="Overmann J."/>
            <person name="Amann R."/>
            <person name="Jetten M.S.M."/>
            <person name="Mascher T."/>
            <person name="Medema M.H."/>
            <person name="Devos D.P."/>
            <person name="Kaster A.-K."/>
            <person name="Ovreas L."/>
            <person name="Rohde M."/>
            <person name="Galperin M.Y."/>
            <person name="Jogler C."/>
        </authorList>
    </citation>
    <scope>NUCLEOTIDE SEQUENCE [LARGE SCALE GENOMIC DNA]</scope>
    <source>
        <strain evidence="1 2">HG15A2</strain>
    </source>
</reference>
<evidence type="ECO:0000313" key="1">
    <source>
        <dbReference type="EMBL" id="QDS97672.1"/>
    </source>
</evidence>